<dbReference type="Pfam" id="PF01400">
    <property type="entry name" value="Astacin"/>
    <property type="match status" value="1"/>
</dbReference>
<proteinExistence type="predicted"/>
<dbReference type="InterPro" id="IPR024079">
    <property type="entry name" value="MetalloPept_cat_dom_sf"/>
</dbReference>
<gene>
    <name evidence="3" type="ORF">ST47_g983</name>
</gene>
<feature type="domain" description="Peptidase M12A" evidence="2">
    <location>
        <begin position="151"/>
        <end position="242"/>
    </location>
</feature>
<dbReference type="PRINTS" id="PR00480">
    <property type="entry name" value="ASTACIN"/>
</dbReference>
<evidence type="ECO:0000259" key="2">
    <source>
        <dbReference type="Pfam" id="PF01400"/>
    </source>
</evidence>
<keyword evidence="1" id="KW-0479">Metal-binding</keyword>
<evidence type="ECO:0000313" key="3">
    <source>
        <dbReference type="EMBL" id="KZM27867.1"/>
    </source>
</evidence>
<keyword evidence="1" id="KW-0378">Hydrolase</keyword>
<dbReference type="Gene3D" id="3.40.390.10">
    <property type="entry name" value="Collagenase (Catalytic Domain)"/>
    <property type="match status" value="1"/>
</dbReference>
<dbReference type="PANTHER" id="PTHR10127">
    <property type="entry name" value="DISCOIDIN, CUB, EGF, LAMININ , AND ZINC METALLOPROTEASE DOMAIN CONTAINING"/>
    <property type="match status" value="1"/>
</dbReference>
<keyword evidence="1" id="KW-0645">Protease</keyword>
<keyword evidence="4" id="KW-1185">Reference proteome</keyword>
<dbReference type="InterPro" id="IPR001506">
    <property type="entry name" value="Peptidase_M12A"/>
</dbReference>
<evidence type="ECO:0000313" key="4">
    <source>
        <dbReference type="Proteomes" id="UP000076837"/>
    </source>
</evidence>
<evidence type="ECO:0000256" key="1">
    <source>
        <dbReference type="RuleBase" id="RU361183"/>
    </source>
</evidence>
<dbReference type="Proteomes" id="UP000076837">
    <property type="component" value="Unassembled WGS sequence"/>
</dbReference>
<sequence length="341" mass="39106">MLAATSTAYNCYSYPFPLNGIWVPGQNISIPDNSVQKSIDNSPDGMGSAHIWGNPEGPIPWERDENNLFTIKYCFIRDYDRRHLADMFETAIEEWWNEIGQAGSHSGHGLAIKELTDENGTPVYCMDGSAEDKWNKNVPYDTLPIEFTGGQEGSCSSTIGLRRTKPPKPWNMRLSIDSPSLIQDTMHELGHVFGMEHEHQRADRDKYIQVLYRNLHDHRSCYQKAKLREPNISEDDLCLHYKKAIEYGCDCREYIAGVSINGETIKAFSKEFDYESIMMYNSNDNAKKDCIEKFDQCPLARWKDPEDHSKGTMRVANHAGVVSDLDYKWVKLTYPWKEPAN</sequence>
<keyword evidence="1" id="KW-0482">Metalloprotease</keyword>
<keyword evidence="1" id="KW-0862">Zinc</keyword>
<comment type="cofactor">
    <cofactor evidence="1">
        <name>Zn(2+)</name>
        <dbReference type="ChEBI" id="CHEBI:29105"/>
    </cofactor>
    <text evidence="1">Binds 1 zinc ion per subunit.</text>
</comment>
<dbReference type="EC" id="3.4.24.-" evidence="1"/>
<name>A0A163LKD0_DIDRA</name>
<accession>A0A163LKD0</accession>
<dbReference type="GO" id="GO:0006508">
    <property type="term" value="P:proteolysis"/>
    <property type="evidence" value="ECO:0007669"/>
    <property type="project" value="UniProtKB-KW"/>
</dbReference>
<dbReference type="OrthoDB" id="291007at2759"/>
<dbReference type="GO" id="GO:0046872">
    <property type="term" value="F:metal ion binding"/>
    <property type="evidence" value="ECO:0007669"/>
    <property type="project" value="UniProtKB-KW"/>
</dbReference>
<dbReference type="STRING" id="5454.A0A163LKD0"/>
<dbReference type="SUPFAM" id="SSF55486">
    <property type="entry name" value="Metalloproteases ('zincins'), catalytic domain"/>
    <property type="match status" value="1"/>
</dbReference>
<dbReference type="GO" id="GO:0004222">
    <property type="term" value="F:metalloendopeptidase activity"/>
    <property type="evidence" value="ECO:0007669"/>
    <property type="project" value="UniProtKB-UniRule"/>
</dbReference>
<reference evidence="3 4" key="1">
    <citation type="journal article" date="2016" name="Sci. Rep.">
        <title>Draft genome sequencing and secretome analysis of fungal phytopathogen Ascochyta rabiei provides insight into the necrotrophic effector repertoire.</title>
        <authorList>
            <person name="Verma S."/>
            <person name="Gazara R.K."/>
            <person name="Nizam S."/>
            <person name="Parween S."/>
            <person name="Chattopadhyay D."/>
            <person name="Verma P.K."/>
        </authorList>
    </citation>
    <scope>NUCLEOTIDE SEQUENCE [LARGE SCALE GENOMIC DNA]</scope>
    <source>
        <strain evidence="3 4">ArDII</strain>
    </source>
</reference>
<dbReference type="AlphaFoldDB" id="A0A163LKD0"/>
<dbReference type="PANTHER" id="PTHR10127:SF850">
    <property type="entry name" value="METALLOENDOPEPTIDASE"/>
    <property type="match status" value="1"/>
</dbReference>
<comment type="caution">
    <text evidence="3">The sequence shown here is derived from an EMBL/GenBank/DDBJ whole genome shotgun (WGS) entry which is preliminary data.</text>
</comment>
<dbReference type="EMBL" id="JYNV01000049">
    <property type="protein sequence ID" value="KZM27867.1"/>
    <property type="molecule type" value="Genomic_DNA"/>
</dbReference>
<organism evidence="3 4">
    <name type="scientific">Didymella rabiei</name>
    <name type="common">Chickpea ascochyta blight fungus</name>
    <name type="synonym">Mycosphaerella rabiei</name>
    <dbReference type="NCBI Taxonomy" id="5454"/>
    <lineage>
        <taxon>Eukaryota</taxon>
        <taxon>Fungi</taxon>
        <taxon>Dikarya</taxon>
        <taxon>Ascomycota</taxon>
        <taxon>Pezizomycotina</taxon>
        <taxon>Dothideomycetes</taxon>
        <taxon>Pleosporomycetidae</taxon>
        <taxon>Pleosporales</taxon>
        <taxon>Pleosporineae</taxon>
        <taxon>Didymellaceae</taxon>
        <taxon>Ascochyta</taxon>
    </lineage>
</organism>
<protein>
    <recommendedName>
        <fullName evidence="1">Metalloendopeptidase</fullName>
        <ecNumber evidence="1">3.4.24.-</ecNumber>
    </recommendedName>
</protein>